<dbReference type="OrthoDB" id="4559401at2"/>
<accession>A0A370H426</accession>
<sequence length="105" mass="11221">MPATPSWVRRNRFVAWLSYFGVLLTFATLAMALTAAGSGHQGWALLSGGICAATVIIGLTLYGTTVHRDHADQHAVPSLLNDCWEHTPGFAHRRSSTARATGSEG</sequence>
<keyword evidence="1" id="KW-0472">Membrane</keyword>
<keyword evidence="1" id="KW-0812">Transmembrane</keyword>
<evidence type="ECO:0000313" key="3">
    <source>
        <dbReference type="Proteomes" id="UP000255355"/>
    </source>
</evidence>
<comment type="caution">
    <text evidence="2">The sequence shown here is derived from an EMBL/GenBank/DDBJ whole genome shotgun (WGS) entry which is preliminary data.</text>
</comment>
<dbReference type="EMBL" id="QQAZ01000005">
    <property type="protein sequence ID" value="RDI50940.1"/>
    <property type="molecule type" value="Genomic_DNA"/>
</dbReference>
<evidence type="ECO:0000313" key="2">
    <source>
        <dbReference type="EMBL" id="RDI50940.1"/>
    </source>
</evidence>
<evidence type="ECO:0000256" key="1">
    <source>
        <dbReference type="SAM" id="Phobius"/>
    </source>
</evidence>
<dbReference type="RefSeq" id="WP_147288976.1">
    <property type="nucleotide sequence ID" value="NZ_QQAZ01000005.1"/>
</dbReference>
<name>A0A370H426_9NOCA</name>
<organism evidence="2 3">
    <name type="scientific">Nocardia mexicana</name>
    <dbReference type="NCBI Taxonomy" id="279262"/>
    <lineage>
        <taxon>Bacteria</taxon>
        <taxon>Bacillati</taxon>
        <taxon>Actinomycetota</taxon>
        <taxon>Actinomycetes</taxon>
        <taxon>Mycobacteriales</taxon>
        <taxon>Nocardiaceae</taxon>
        <taxon>Nocardia</taxon>
    </lineage>
</organism>
<gene>
    <name evidence="2" type="ORF">DFR68_105417</name>
</gene>
<dbReference type="Proteomes" id="UP000255355">
    <property type="component" value="Unassembled WGS sequence"/>
</dbReference>
<keyword evidence="3" id="KW-1185">Reference proteome</keyword>
<dbReference type="AlphaFoldDB" id="A0A370H426"/>
<keyword evidence="1" id="KW-1133">Transmembrane helix</keyword>
<dbReference type="STRING" id="1210089.GCA_001613165_03265"/>
<protein>
    <submittedName>
        <fullName evidence="2">Uncharacterized protein</fullName>
    </submittedName>
</protein>
<reference evidence="2 3" key="1">
    <citation type="submission" date="2018-07" db="EMBL/GenBank/DDBJ databases">
        <title>Genomic Encyclopedia of Type Strains, Phase IV (KMG-IV): sequencing the most valuable type-strain genomes for metagenomic binning, comparative biology and taxonomic classification.</title>
        <authorList>
            <person name="Goeker M."/>
        </authorList>
    </citation>
    <scope>NUCLEOTIDE SEQUENCE [LARGE SCALE GENOMIC DNA]</scope>
    <source>
        <strain evidence="2 3">DSM 44952</strain>
    </source>
</reference>
<feature type="transmembrane region" description="Helical" evidence="1">
    <location>
        <begin position="42"/>
        <end position="62"/>
    </location>
</feature>
<proteinExistence type="predicted"/>